<dbReference type="GO" id="GO:0022857">
    <property type="term" value="F:transmembrane transporter activity"/>
    <property type="evidence" value="ECO:0007669"/>
    <property type="project" value="TreeGrafter"/>
</dbReference>
<sequence length="799" mass="88662">MLKNYLKIAFRNIWKNKVFSGINIIGLAIGMAACILIMVFVFYENSFDKIHSKNIYRLDEVQKFKGMVAPQKVALSMFPMGPTLKNEYPEIKNFVRIRKFDNVGLLYQEKKSELPNALWVDSNFLEMFDYKLIDGQKQNVLKEPNTVVLSEKSVASIFGNQNPIGKSIMHYGQDTLTFKVTGVMENVPANSHLQFDALFSFSTIIRPENMDNWGGNWLVTYLELAPDANIAALEKKFPAYLGRHMSKEGAGNYELFLQPLADVHGKSTEITHDYINYQKFDRSYTYIFSVIGIIVLVIACVNFMNLSTARSTGRAKEVGIRKSIGAQRFQLAGQFIGESILLAFMALVLAIVMVKLLIPVVSNFSQRQLDFAFFTNPSLLLGILSGTVVIGIFSGLYPAAFLSSFQPIAVLKGTLKTGKASFRNLLVIAQFSSAVFLIIATGFAVKQLRYMEQKDPGFDKEQVLIIPLDSKSGPKYQALKQELLSSSFVSAVTGSQQRLGNNLHQTGVTFHGDGPQKEIASSQVVVDPDYLSLYKIKIIAGRNFRDDAADNAKAYIVNESLAKELLKDQPKLTLQTLVGKHFGFSGMDSAGVIVGVAKDFNFNSLHHKIETLCLFNQKDWGYGEMSVRIKGKDAKQAIAGIQGVWNNIVPGQEFKYSFLDDHFATLYKADSQVSEIVGILAGMAIFVSCLGLFGLASYSAERRIKEIGVRKVMGASVAGIVALLSKDFLKLVIASIIIASPVAWWAVSTWLKDFAYRIDIEWWIFLLAGALSVVVALLTISFQSIKAALTNPVKSLRSE</sequence>
<keyword evidence="10" id="KW-1185">Reference proteome</keyword>
<feature type="transmembrane region" description="Helical" evidence="6">
    <location>
        <begin position="284"/>
        <end position="306"/>
    </location>
</feature>
<dbReference type="OrthoDB" id="5933722at2"/>
<gene>
    <name evidence="9" type="ORF">SAMN05660293_01053</name>
</gene>
<dbReference type="Pfam" id="PF02687">
    <property type="entry name" value="FtsX"/>
    <property type="match status" value="2"/>
</dbReference>
<keyword evidence="3 6" id="KW-0812">Transmembrane</keyword>
<evidence type="ECO:0000313" key="10">
    <source>
        <dbReference type="Proteomes" id="UP000190897"/>
    </source>
</evidence>
<evidence type="ECO:0000256" key="1">
    <source>
        <dbReference type="ARBA" id="ARBA00004651"/>
    </source>
</evidence>
<dbReference type="EMBL" id="FUZA01000001">
    <property type="protein sequence ID" value="SKB56566.1"/>
    <property type="molecule type" value="Genomic_DNA"/>
</dbReference>
<name>A0A1T5CB58_9BACT</name>
<evidence type="ECO:0000256" key="2">
    <source>
        <dbReference type="ARBA" id="ARBA00022475"/>
    </source>
</evidence>
<reference evidence="10" key="1">
    <citation type="submission" date="2017-02" db="EMBL/GenBank/DDBJ databases">
        <authorList>
            <person name="Varghese N."/>
            <person name="Submissions S."/>
        </authorList>
    </citation>
    <scope>NUCLEOTIDE SEQUENCE [LARGE SCALE GENOMIC DNA]</scope>
    <source>
        <strain evidence="10">DSM 22270</strain>
    </source>
</reference>
<dbReference type="GO" id="GO:0005886">
    <property type="term" value="C:plasma membrane"/>
    <property type="evidence" value="ECO:0007669"/>
    <property type="project" value="UniProtKB-SubCell"/>
</dbReference>
<dbReference type="RefSeq" id="WP_082213558.1">
    <property type="nucleotide sequence ID" value="NZ_FUZA01000001.1"/>
</dbReference>
<proteinExistence type="predicted"/>
<evidence type="ECO:0000256" key="5">
    <source>
        <dbReference type="ARBA" id="ARBA00023136"/>
    </source>
</evidence>
<feature type="transmembrane region" description="Helical" evidence="6">
    <location>
        <begin position="378"/>
        <end position="403"/>
    </location>
</feature>
<feature type="transmembrane region" description="Helical" evidence="6">
    <location>
        <begin position="424"/>
        <end position="445"/>
    </location>
</feature>
<feature type="transmembrane region" description="Helical" evidence="6">
    <location>
        <begin position="763"/>
        <end position="785"/>
    </location>
</feature>
<dbReference type="InterPro" id="IPR003838">
    <property type="entry name" value="ABC3_permease_C"/>
</dbReference>
<dbReference type="Proteomes" id="UP000190897">
    <property type="component" value="Unassembled WGS sequence"/>
</dbReference>
<dbReference type="PANTHER" id="PTHR30572:SF18">
    <property type="entry name" value="ABC-TYPE MACROLIDE FAMILY EXPORT SYSTEM PERMEASE COMPONENT 2"/>
    <property type="match status" value="1"/>
</dbReference>
<dbReference type="InterPro" id="IPR050250">
    <property type="entry name" value="Macrolide_Exporter_MacB"/>
</dbReference>
<comment type="subcellular location">
    <subcellularLocation>
        <location evidence="1">Cell membrane</location>
        <topology evidence="1">Multi-pass membrane protein</topology>
    </subcellularLocation>
</comment>
<feature type="transmembrane region" description="Helical" evidence="6">
    <location>
        <begin position="676"/>
        <end position="696"/>
    </location>
</feature>
<keyword evidence="5 6" id="KW-0472">Membrane</keyword>
<keyword evidence="2" id="KW-1003">Cell membrane</keyword>
<feature type="transmembrane region" description="Helical" evidence="6">
    <location>
        <begin position="731"/>
        <end position="751"/>
    </location>
</feature>
<evidence type="ECO:0000259" key="8">
    <source>
        <dbReference type="Pfam" id="PF12704"/>
    </source>
</evidence>
<evidence type="ECO:0000256" key="4">
    <source>
        <dbReference type="ARBA" id="ARBA00022989"/>
    </source>
</evidence>
<evidence type="ECO:0000256" key="6">
    <source>
        <dbReference type="SAM" id="Phobius"/>
    </source>
</evidence>
<accession>A0A1T5CB58</accession>
<evidence type="ECO:0000259" key="7">
    <source>
        <dbReference type="Pfam" id="PF02687"/>
    </source>
</evidence>
<feature type="domain" description="MacB-like periplasmic core" evidence="8">
    <location>
        <begin position="434"/>
        <end position="601"/>
    </location>
</feature>
<feature type="domain" description="ABC3 transporter permease C-terminal" evidence="7">
    <location>
        <begin position="290"/>
        <end position="407"/>
    </location>
</feature>
<feature type="domain" description="ABC3 transporter permease C-terminal" evidence="7">
    <location>
        <begin position="679"/>
        <end position="791"/>
    </location>
</feature>
<dbReference type="Pfam" id="PF12704">
    <property type="entry name" value="MacB_PCD"/>
    <property type="match status" value="2"/>
</dbReference>
<evidence type="ECO:0000256" key="3">
    <source>
        <dbReference type="ARBA" id="ARBA00022692"/>
    </source>
</evidence>
<dbReference type="PROSITE" id="PS51257">
    <property type="entry name" value="PROKAR_LIPOPROTEIN"/>
    <property type="match status" value="1"/>
</dbReference>
<feature type="domain" description="MacB-like periplasmic core" evidence="8">
    <location>
        <begin position="20"/>
        <end position="237"/>
    </location>
</feature>
<organism evidence="9 10">
    <name type="scientific">Dyadobacter psychrophilus</name>
    <dbReference type="NCBI Taxonomy" id="651661"/>
    <lineage>
        <taxon>Bacteria</taxon>
        <taxon>Pseudomonadati</taxon>
        <taxon>Bacteroidota</taxon>
        <taxon>Cytophagia</taxon>
        <taxon>Cytophagales</taxon>
        <taxon>Spirosomataceae</taxon>
        <taxon>Dyadobacter</taxon>
    </lineage>
</organism>
<dbReference type="AlphaFoldDB" id="A0A1T5CB58"/>
<dbReference type="STRING" id="651661.SAMN05660293_01053"/>
<dbReference type="InterPro" id="IPR025857">
    <property type="entry name" value="MacB_PCD"/>
</dbReference>
<dbReference type="PANTHER" id="PTHR30572">
    <property type="entry name" value="MEMBRANE COMPONENT OF TRANSPORTER-RELATED"/>
    <property type="match status" value="1"/>
</dbReference>
<feature type="transmembrane region" description="Helical" evidence="6">
    <location>
        <begin position="21"/>
        <end position="43"/>
    </location>
</feature>
<feature type="transmembrane region" description="Helical" evidence="6">
    <location>
        <begin position="335"/>
        <end position="358"/>
    </location>
</feature>
<keyword evidence="4 6" id="KW-1133">Transmembrane helix</keyword>
<evidence type="ECO:0000313" key="9">
    <source>
        <dbReference type="EMBL" id="SKB56566.1"/>
    </source>
</evidence>
<protein>
    <submittedName>
        <fullName evidence="9">Putative ABC transport system permease protein</fullName>
    </submittedName>
</protein>